<comment type="cofactor">
    <cofactor evidence="7">
        <name>NAD(+)</name>
        <dbReference type="ChEBI" id="CHEBI:57540"/>
    </cofactor>
    <text evidence="7">Binds 1 NAD(+) per subunit.</text>
</comment>
<evidence type="ECO:0000256" key="1">
    <source>
        <dbReference type="ARBA" id="ARBA00010141"/>
    </source>
</evidence>
<gene>
    <name evidence="9" type="ORF">OO014_11175</name>
</gene>
<evidence type="ECO:0000259" key="8">
    <source>
        <dbReference type="Pfam" id="PF11975"/>
    </source>
</evidence>
<evidence type="ECO:0000256" key="2">
    <source>
        <dbReference type="ARBA" id="ARBA00022723"/>
    </source>
</evidence>
<dbReference type="Proteomes" id="UP001150259">
    <property type="component" value="Unassembled WGS sequence"/>
</dbReference>
<name>A0ABT5GI03_9MICO</name>
<sequence length="445" mass="48420">MKLVMLGGGGFRTPLVFGALLRDRSERRITDVWLHDVDEGRLETITQVLEAMAAGVPDPPRVRTGTDLDAALEGADFVFCAIRTGGLEGRTADERVALEHGLLGQETVGPGGISYGLRTVPVALHVAHRVAALAPDAWVINFTNPAGMITEAMSAVLGHRVVGICDSPIAMARKAIRLLGASESDARLDYVGLNHLGWLRAVTVDGKDRLPELLADDARLARMEEGRLFGTEWLRSLGSIPNEYLYYYYFTREAVAKARAAEQTRGEYLVAQQAAFYAPARQSSTDPFGEWEQVRLDRNATYMQEARAEGEERDEEDAQGGGYEGVALALMAAIARDEPAELILNVRNGSTVPGLPEDAVVEVPCRVDRSGPTPHPRAPLELHHLGLVQQVKAVDRLVIEAARTGDPGLAVKAFALHPLVDSVTVARELLAGYRRRIPLVDALFR</sequence>
<keyword evidence="10" id="KW-1185">Reference proteome</keyword>
<comment type="similarity">
    <text evidence="1 7">Belongs to the glycosyl hydrolase 4 family.</text>
</comment>
<evidence type="ECO:0000256" key="3">
    <source>
        <dbReference type="ARBA" id="ARBA00022801"/>
    </source>
</evidence>
<accession>A0ABT5GI03</accession>
<dbReference type="InterPro" id="IPR015955">
    <property type="entry name" value="Lactate_DH/Glyco_Ohase_4_C"/>
</dbReference>
<dbReference type="RefSeq" id="WP_272462395.1">
    <property type="nucleotide sequence ID" value="NZ_JAPFQL010000043.1"/>
</dbReference>
<dbReference type="Gene3D" id="3.90.110.10">
    <property type="entry name" value="Lactate dehydrogenase/glycoside hydrolase, family 4, C-terminal"/>
    <property type="match status" value="1"/>
</dbReference>
<evidence type="ECO:0000256" key="5">
    <source>
        <dbReference type="ARBA" id="ARBA00023211"/>
    </source>
</evidence>
<dbReference type="InterPro" id="IPR036291">
    <property type="entry name" value="NAD(P)-bd_dom_sf"/>
</dbReference>
<dbReference type="Pfam" id="PF11975">
    <property type="entry name" value="Glyco_hydro_4C"/>
    <property type="match status" value="1"/>
</dbReference>
<dbReference type="SUPFAM" id="SSF51735">
    <property type="entry name" value="NAD(P)-binding Rossmann-fold domains"/>
    <property type="match status" value="1"/>
</dbReference>
<evidence type="ECO:0000256" key="4">
    <source>
        <dbReference type="ARBA" id="ARBA00023027"/>
    </source>
</evidence>
<dbReference type="InterPro" id="IPR022616">
    <property type="entry name" value="Glyco_hydro_4_C"/>
</dbReference>
<keyword evidence="6 7" id="KW-0326">Glycosidase</keyword>
<comment type="caution">
    <text evidence="9">The sequence shown here is derived from an EMBL/GenBank/DDBJ whole genome shotgun (WGS) entry which is preliminary data.</text>
</comment>
<feature type="domain" description="Glycosyl hydrolase family 4 C-terminal" evidence="8">
    <location>
        <begin position="190"/>
        <end position="420"/>
    </location>
</feature>
<evidence type="ECO:0000313" key="10">
    <source>
        <dbReference type="Proteomes" id="UP001150259"/>
    </source>
</evidence>
<dbReference type="SUPFAM" id="SSF56327">
    <property type="entry name" value="LDH C-terminal domain-like"/>
    <property type="match status" value="1"/>
</dbReference>
<dbReference type="Gene3D" id="3.40.50.720">
    <property type="entry name" value="NAD(P)-binding Rossmann-like Domain"/>
    <property type="match status" value="1"/>
</dbReference>
<organism evidence="9 10">
    <name type="scientific">Intrasporangium calvum</name>
    <dbReference type="NCBI Taxonomy" id="53358"/>
    <lineage>
        <taxon>Bacteria</taxon>
        <taxon>Bacillati</taxon>
        <taxon>Actinomycetota</taxon>
        <taxon>Actinomycetes</taxon>
        <taxon>Micrococcales</taxon>
        <taxon>Intrasporangiaceae</taxon>
        <taxon>Intrasporangium</taxon>
    </lineage>
</organism>
<dbReference type="Pfam" id="PF02056">
    <property type="entry name" value="Glyco_hydro_4"/>
    <property type="match status" value="1"/>
</dbReference>
<dbReference type="PROSITE" id="PS01324">
    <property type="entry name" value="GLYCOSYL_HYDROL_F4"/>
    <property type="match status" value="1"/>
</dbReference>
<dbReference type="InterPro" id="IPR001088">
    <property type="entry name" value="Glyco_hydro_4"/>
</dbReference>
<dbReference type="PANTHER" id="PTHR32092">
    <property type="entry name" value="6-PHOSPHO-BETA-GLUCOSIDASE-RELATED"/>
    <property type="match status" value="1"/>
</dbReference>
<evidence type="ECO:0000256" key="7">
    <source>
        <dbReference type="RuleBase" id="RU361152"/>
    </source>
</evidence>
<reference evidence="9 10" key="1">
    <citation type="submission" date="2022-11" db="EMBL/GenBank/DDBJ databases">
        <title>Anaerobic phenanthrene biodegradation by a DNRA strain PheN6.</title>
        <authorList>
            <person name="Zhang Z."/>
        </authorList>
    </citation>
    <scope>NUCLEOTIDE SEQUENCE [LARGE SCALE GENOMIC DNA]</scope>
    <source>
        <strain evidence="9 10">PheN6</strain>
    </source>
</reference>
<dbReference type="EMBL" id="JAPFQL010000043">
    <property type="protein sequence ID" value="MDC5697822.1"/>
    <property type="molecule type" value="Genomic_DNA"/>
</dbReference>
<keyword evidence="2" id="KW-0479">Metal-binding</keyword>
<keyword evidence="5" id="KW-0464">Manganese</keyword>
<keyword evidence="3 7" id="KW-0378">Hydrolase</keyword>
<dbReference type="InterPro" id="IPR019802">
    <property type="entry name" value="GlycHydrolase_4_CS"/>
</dbReference>
<evidence type="ECO:0000256" key="6">
    <source>
        <dbReference type="ARBA" id="ARBA00023295"/>
    </source>
</evidence>
<protein>
    <submittedName>
        <fullName evidence="9">6-phospho-beta-glucosidase</fullName>
    </submittedName>
</protein>
<dbReference type="PRINTS" id="PR00732">
    <property type="entry name" value="GLHYDRLASE4"/>
</dbReference>
<dbReference type="CDD" id="cd05296">
    <property type="entry name" value="GH4_P_beta_glucosidase"/>
    <property type="match status" value="1"/>
</dbReference>
<dbReference type="PANTHER" id="PTHR32092:SF5">
    <property type="entry name" value="6-PHOSPHO-BETA-GLUCOSIDASE"/>
    <property type="match status" value="1"/>
</dbReference>
<evidence type="ECO:0000313" key="9">
    <source>
        <dbReference type="EMBL" id="MDC5697822.1"/>
    </source>
</evidence>
<proteinExistence type="inferred from homology"/>
<keyword evidence="4 7" id="KW-0520">NAD</keyword>